<dbReference type="EMBL" id="SDHW01000001">
    <property type="protein sequence ID" value="RXK62078.1"/>
    <property type="molecule type" value="Genomic_DNA"/>
</dbReference>
<evidence type="ECO:0000256" key="4">
    <source>
        <dbReference type="ARBA" id="ARBA00022960"/>
    </source>
</evidence>
<evidence type="ECO:0000256" key="5">
    <source>
        <dbReference type="ARBA" id="ARBA00022984"/>
    </source>
</evidence>
<evidence type="ECO:0000313" key="11">
    <source>
        <dbReference type="EMBL" id="RXK62078.1"/>
    </source>
</evidence>
<keyword evidence="5 7" id="KW-0573">Peptidoglycan synthesis</keyword>
<dbReference type="InterPro" id="IPR005490">
    <property type="entry name" value="LD_TPept_cat_dom"/>
</dbReference>
<feature type="domain" description="L,D-TPase catalytic" evidence="10">
    <location>
        <begin position="68"/>
        <end position="210"/>
    </location>
</feature>
<dbReference type="CDD" id="cd16913">
    <property type="entry name" value="YkuD_like"/>
    <property type="match status" value="1"/>
</dbReference>
<dbReference type="GO" id="GO:0016740">
    <property type="term" value="F:transferase activity"/>
    <property type="evidence" value="ECO:0007669"/>
    <property type="project" value="UniProtKB-KW"/>
</dbReference>
<evidence type="ECO:0000259" key="10">
    <source>
        <dbReference type="PROSITE" id="PS52029"/>
    </source>
</evidence>
<comment type="similarity">
    <text evidence="2">Belongs to the YkuD family.</text>
</comment>
<keyword evidence="3" id="KW-0808">Transferase</keyword>
<feature type="signal peptide" evidence="9">
    <location>
        <begin position="1"/>
        <end position="22"/>
    </location>
</feature>
<feature type="chain" id="PRO_5021012157" evidence="9">
    <location>
        <begin position="23"/>
        <end position="211"/>
    </location>
</feature>
<evidence type="ECO:0000256" key="3">
    <source>
        <dbReference type="ARBA" id="ARBA00022679"/>
    </source>
</evidence>
<dbReference type="InterPro" id="IPR038063">
    <property type="entry name" value="Transpep_catalytic_dom"/>
</dbReference>
<dbReference type="SUPFAM" id="SSF141523">
    <property type="entry name" value="L,D-transpeptidase catalytic domain-like"/>
    <property type="match status" value="1"/>
</dbReference>
<dbReference type="AlphaFoldDB" id="A0A4Q1CM12"/>
<feature type="region of interest" description="Disordered" evidence="8">
    <location>
        <begin position="25"/>
        <end position="46"/>
    </location>
</feature>
<dbReference type="GO" id="GO:0008360">
    <property type="term" value="P:regulation of cell shape"/>
    <property type="evidence" value="ECO:0007669"/>
    <property type="project" value="UniProtKB-UniRule"/>
</dbReference>
<dbReference type="RefSeq" id="WP_129129450.1">
    <property type="nucleotide sequence ID" value="NZ_SDHW01000001.1"/>
</dbReference>
<protein>
    <submittedName>
        <fullName evidence="11">Murein L,D-transpeptidase</fullName>
    </submittedName>
</protein>
<dbReference type="GO" id="GO:0004180">
    <property type="term" value="F:carboxypeptidase activity"/>
    <property type="evidence" value="ECO:0007669"/>
    <property type="project" value="UniProtKB-ARBA"/>
</dbReference>
<gene>
    <name evidence="11" type="ORF">ESA94_03440</name>
</gene>
<keyword evidence="6 7" id="KW-0961">Cell wall biogenesis/degradation</keyword>
<organism evidence="11 12">
    <name type="scientific">Lacibacter luteus</name>
    <dbReference type="NCBI Taxonomy" id="2508719"/>
    <lineage>
        <taxon>Bacteria</taxon>
        <taxon>Pseudomonadati</taxon>
        <taxon>Bacteroidota</taxon>
        <taxon>Chitinophagia</taxon>
        <taxon>Chitinophagales</taxon>
        <taxon>Chitinophagaceae</taxon>
        <taxon>Lacibacter</taxon>
    </lineage>
</organism>
<evidence type="ECO:0000256" key="1">
    <source>
        <dbReference type="ARBA" id="ARBA00004752"/>
    </source>
</evidence>
<reference evidence="11 12" key="1">
    <citation type="submission" date="2019-01" db="EMBL/GenBank/DDBJ databases">
        <title>Lacibacter sp. strain TTM-7.</title>
        <authorList>
            <person name="Chen W.-M."/>
        </authorList>
    </citation>
    <scope>NUCLEOTIDE SEQUENCE [LARGE SCALE GENOMIC DNA]</scope>
    <source>
        <strain evidence="11 12">TTM-7</strain>
    </source>
</reference>
<dbReference type="GO" id="GO:0071555">
    <property type="term" value="P:cell wall organization"/>
    <property type="evidence" value="ECO:0007669"/>
    <property type="project" value="UniProtKB-UniRule"/>
</dbReference>
<evidence type="ECO:0000313" key="12">
    <source>
        <dbReference type="Proteomes" id="UP000290204"/>
    </source>
</evidence>
<evidence type="ECO:0000256" key="6">
    <source>
        <dbReference type="ARBA" id="ARBA00023316"/>
    </source>
</evidence>
<dbReference type="Pfam" id="PF03734">
    <property type="entry name" value="YkuD"/>
    <property type="match status" value="1"/>
</dbReference>
<evidence type="ECO:0000256" key="9">
    <source>
        <dbReference type="SAM" id="SignalP"/>
    </source>
</evidence>
<evidence type="ECO:0000256" key="8">
    <source>
        <dbReference type="SAM" id="MobiDB-lite"/>
    </source>
</evidence>
<proteinExistence type="inferred from homology"/>
<keyword evidence="4 7" id="KW-0133">Cell shape</keyword>
<accession>A0A4Q1CM12</accession>
<dbReference type="Proteomes" id="UP000290204">
    <property type="component" value="Unassembled WGS sequence"/>
</dbReference>
<dbReference type="UniPathway" id="UPA00219"/>
<keyword evidence="12" id="KW-1185">Reference proteome</keyword>
<feature type="active site" description="Proton donor/acceptor" evidence="7">
    <location>
        <position position="166"/>
    </location>
</feature>
<keyword evidence="9" id="KW-0732">Signal</keyword>
<dbReference type="PANTHER" id="PTHR36699:SF1">
    <property type="entry name" value="L,D-TRANSPEPTIDASE YAFK-RELATED"/>
    <property type="match status" value="1"/>
</dbReference>
<dbReference type="Gene3D" id="2.40.440.10">
    <property type="entry name" value="L,D-transpeptidase catalytic domain-like"/>
    <property type="match status" value="1"/>
</dbReference>
<evidence type="ECO:0000256" key="2">
    <source>
        <dbReference type="ARBA" id="ARBA00005992"/>
    </source>
</evidence>
<dbReference type="PROSITE" id="PS51257">
    <property type="entry name" value="PROKAR_LIPOPROTEIN"/>
    <property type="match status" value="1"/>
</dbReference>
<name>A0A4Q1CM12_9BACT</name>
<dbReference type="GO" id="GO:0009252">
    <property type="term" value="P:peptidoglycan biosynthetic process"/>
    <property type="evidence" value="ECO:0007669"/>
    <property type="project" value="UniProtKB-UniPathway"/>
</dbReference>
<evidence type="ECO:0000256" key="7">
    <source>
        <dbReference type="PROSITE-ProRule" id="PRU01373"/>
    </source>
</evidence>
<dbReference type="PROSITE" id="PS52029">
    <property type="entry name" value="LD_TPASE"/>
    <property type="match status" value="1"/>
</dbReference>
<comment type="pathway">
    <text evidence="1 7">Cell wall biogenesis; peptidoglycan biosynthesis.</text>
</comment>
<dbReference type="OrthoDB" id="9809748at2"/>
<feature type="active site" description="Nucleophile" evidence="7">
    <location>
        <position position="186"/>
    </location>
</feature>
<sequence>MKRFLPALFMSTGFFVSCSTNSNSTASTTTAPAVKKNNPAPTVSTANKSGIRSMQKFTRTAGVATGPVRIVIDKSDFELRVYDSKGLLAAYPVVFGLKPLEDKFMQGDRKTPEGNFKIVYTKQHQLWRKMFMLDYPTKESMSRFNNRKSNGQIPANASVGNGIGIHGVEKGNDYFIDRYYNWTNGCISLKNTHIDDLALYVKSGTAVYIQK</sequence>
<comment type="caution">
    <text evidence="11">The sequence shown here is derived from an EMBL/GenBank/DDBJ whole genome shotgun (WGS) entry which is preliminary data.</text>
</comment>
<dbReference type="PANTHER" id="PTHR36699">
    <property type="entry name" value="LD-TRANSPEPTIDASE"/>
    <property type="match status" value="1"/>
</dbReference>